<evidence type="ECO:0000313" key="2">
    <source>
        <dbReference type="EMBL" id="BBO78948.1"/>
    </source>
</evidence>
<protein>
    <recommendedName>
        <fullName evidence="1">SET domain-containing protein</fullName>
    </recommendedName>
</protein>
<dbReference type="SUPFAM" id="SSF82199">
    <property type="entry name" value="SET domain"/>
    <property type="match status" value="1"/>
</dbReference>
<evidence type="ECO:0000313" key="3">
    <source>
        <dbReference type="Proteomes" id="UP000427769"/>
    </source>
</evidence>
<dbReference type="KEGG" id="dwd:DSCW_63650"/>
<dbReference type="EMBL" id="AP021875">
    <property type="protein sequence ID" value="BBO78948.1"/>
    <property type="molecule type" value="Genomic_DNA"/>
</dbReference>
<dbReference type="PROSITE" id="PS50280">
    <property type="entry name" value="SET"/>
    <property type="match status" value="1"/>
</dbReference>
<dbReference type="Gene3D" id="2.170.270.10">
    <property type="entry name" value="SET domain"/>
    <property type="match status" value="1"/>
</dbReference>
<dbReference type="InterPro" id="IPR009207">
    <property type="entry name" value="SET7_MeTrfase"/>
</dbReference>
<name>A0A5K7ZCT6_9BACT</name>
<dbReference type="GO" id="GO:0062122">
    <property type="term" value="F:histone H3K37 methyltransferase activity"/>
    <property type="evidence" value="ECO:0007669"/>
    <property type="project" value="InterPro"/>
</dbReference>
<gene>
    <name evidence="2" type="ORF">DSCW_63650</name>
</gene>
<dbReference type="Proteomes" id="UP000427769">
    <property type="component" value="Chromosome"/>
</dbReference>
<dbReference type="PIRSF" id="PIRSF022536">
    <property type="entry name" value="A612L_SET"/>
    <property type="match status" value="1"/>
</dbReference>
<keyword evidence="3" id="KW-1185">Reference proteome</keyword>
<dbReference type="InterPro" id="IPR046341">
    <property type="entry name" value="SET_dom_sf"/>
</dbReference>
<sequence length="132" mass="15295">MKKKREKLFRHPDIVISTCDFGHGIFTTKSLPADTTLEECPYLRINADECAGTLDDYVFNLESSEDNGSEVYSLVLGWGSLFNHSYKHNTEYWHDTDRDLIVFHTIKKVAAGKQLFVNYGKEWWTSRDLTPE</sequence>
<proteinExistence type="predicted"/>
<dbReference type="Pfam" id="PF00856">
    <property type="entry name" value="SET"/>
    <property type="match status" value="1"/>
</dbReference>
<dbReference type="RefSeq" id="WP_155307529.1">
    <property type="nucleotide sequence ID" value="NZ_AP021875.1"/>
</dbReference>
<reference evidence="2 3" key="1">
    <citation type="submission" date="2019-11" db="EMBL/GenBank/DDBJ databases">
        <title>Comparative genomics of hydrocarbon-degrading Desulfosarcina strains.</title>
        <authorList>
            <person name="Watanabe M."/>
            <person name="Kojima H."/>
            <person name="Fukui M."/>
        </authorList>
    </citation>
    <scope>NUCLEOTIDE SEQUENCE [LARGE SCALE GENOMIC DNA]</scope>
    <source>
        <strain evidence="2 3">PP31</strain>
    </source>
</reference>
<feature type="domain" description="SET" evidence="1">
    <location>
        <begin position="12"/>
        <end position="120"/>
    </location>
</feature>
<dbReference type="AlphaFoldDB" id="A0A5K7ZCT6"/>
<accession>A0A5K7ZCT6</accession>
<dbReference type="SMART" id="SM00317">
    <property type="entry name" value="SET"/>
    <property type="match status" value="1"/>
</dbReference>
<dbReference type="InterPro" id="IPR001214">
    <property type="entry name" value="SET_dom"/>
</dbReference>
<dbReference type="OrthoDB" id="9804945at2"/>
<organism evidence="2 3">
    <name type="scientific">Desulfosarcina widdelii</name>
    <dbReference type="NCBI Taxonomy" id="947919"/>
    <lineage>
        <taxon>Bacteria</taxon>
        <taxon>Pseudomonadati</taxon>
        <taxon>Thermodesulfobacteriota</taxon>
        <taxon>Desulfobacteria</taxon>
        <taxon>Desulfobacterales</taxon>
        <taxon>Desulfosarcinaceae</taxon>
        <taxon>Desulfosarcina</taxon>
    </lineage>
</organism>
<evidence type="ECO:0000259" key="1">
    <source>
        <dbReference type="PROSITE" id="PS50280"/>
    </source>
</evidence>